<keyword evidence="1" id="KW-0812">Transmembrane</keyword>
<comment type="caution">
    <text evidence="3">The sequence shown here is derived from an EMBL/GenBank/DDBJ whole genome shotgun (WGS) entry which is preliminary data.</text>
</comment>
<organism evidence="3 4">
    <name type="scientific">Proteobacteria bacterium 228</name>
    <dbReference type="NCBI Taxonomy" id="2083153"/>
    <lineage>
        <taxon>Bacteria</taxon>
        <taxon>Pseudomonadati</taxon>
        <taxon>Pseudomonadota</taxon>
    </lineage>
</organism>
<gene>
    <name evidence="3" type="ORF">C4K68_18715</name>
</gene>
<dbReference type="EMBL" id="PRLP01000068">
    <property type="protein sequence ID" value="PPC75802.1"/>
    <property type="molecule type" value="Genomic_DNA"/>
</dbReference>
<dbReference type="Proteomes" id="UP000238196">
    <property type="component" value="Unassembled WGS sequence"/>
</dbReference>
<reference evidence="3 4" key="1">
    <citation type="submission" date="2018-02" db="EMBL/GenBank/DDBJ databases">
        <title>novel marine gammaproteobacteria from coastal saline agro ecosystem.</title>
        <authorList>
            <person name="Krishnan R."/>
            <person name="Ramesh Kumar N."/>
        </authorList>
    </citation>
    <scope>NUCLEOTIDE SEQUENCE [LARGE SCALE GENOMIC DNA]</scope>
    <source>
        <strain evidence="3 4">228</strain>
    </source>
</reference>
<feature type="domain" description="Peptidase M16 C-terminal" evidence="2">
    <location>
        <begin position="200"/>
        <end position="286"/>
    </location>
</feature>
<evidence type="ECO:0000259" key="2">
    <source>
        <dbReference type="Pfam" id="PF05193"/>
    </source>
</evidence>
<dbReference type="Gene3D" id="3.30.830.10">
    <property type="entry name" value="Metalloenzyme, LuxS/M16 peptidase-like"/>
    <property type="match status" value="1"/>
</dbReference>
<proteinExistence type="predicted"/>
<feature type="transmembrane region" description="Helical" evidence="1">
    <location>
        <begin position="12"/>
        <end position="30"/>
    </location>
</feature>
<dbReference type="AlphaFoldDB" id="A0A2S5KM66"/>
<protein>
    <recommendedName>
        <fullName evidence="2">Peptidase M16 C-terminal domain-containing protein</fullName>
    </recommendedName>
</protein>
<keyword evidence="1" id="KW-1133">Transmembrane helix</keyword>
<dbReference type="InterPro" id="IPR011249">
    <property type="entry name" value="Metalloenz_LuxS/M16"/>
</dbReference>
<dbReference type="InterPro" id="IPR007863">
    <property type="entry name" value="Peptidase_M16_C"/>
</dbReference>
<dbReference type="SUPFAM" id="SSF63411">
    <property type="entry name" value="LuxS/MPP-like metallohydrolase"/>
    <property type="match status" value="1"/>
</dbReference>
<sequence>MAEAYQPLFNRTYLKVILWVVAITIVLLNWHERQRVAALIPWQWQQGSTEVRALNHDNKGSEVWILSFAPGAMAETQAGTAALADTMLQERLPGGASHWFLDRQMAFSTQLTQEHWQIQLQLPDDEDHRQQAIAGLQQLFSPTADDQQHTEQARLRLLAQANLLASRGEALAIQGSLLALYPDHPVSRPLYGSRASLATVNASTVDHFVSQFWQTAPQQLLLLGDLDESQAKQLAQQLLAKLPQQATVTQAAPTLPAARAEPLALQRPQLRQQAAMALTLPEADPYQRTLLLLWLTQLGQQHQLQVNPWRSSEQPVVLFSWDGDLQATPPQWQPLLQQQPDSQQLDALFRQVATERKNLEQDPLTLAQWLTLAWHRGQPLSVLKVWDQQQADEPRQAFLQLLTQLTRQPRGEATVHP</sequence>
<evidence type="ECO:0000313" key="3">
    <source>
        <dbReference type="EMBL" id="PPC75802.1"/>
    </source>
</evidence>
<dbReference type="OrthoDB" id="6116764at2"/>
<evidence type="ECO:0000313" key="4">
    <source>
        <dbReference type="Proteomes" id="UP000238196"/>
    </source>
</evidence>
<accession>A0A2S5KM66</accession>
<keyword evidence="1" id="KW-0472">Membrane</keyword>
<evidence type="ECO:0000256" key="1">
    <source>
        <dbReference type="SAM" id="Phobius"/>
    </source>
</evidence>
<dbReference type="Pfam" id="PF05193">
    <property type="entry name" value="Peptidase_M16_C"/>
    <property type="match status" value="1"/>
</dbReference>
<dbReference type="GO" id="GO:0046872">
    <property type="term" value="F:metal ion binding"/>
    <property type="evidence" value="ECO:0007669"/>
    <property type="project" value="InterPro"/>
</dbReference>
<name>A0A2S5KM66_9PROT</name>